<dbReference type="Gene3D" id="3.10.290.20">
    <property type="entry name" value="Ubiquitin-like 2 activating enzyme e1b. Chain: B, domain 3"/>
    <property type="match status" value="1"/>
</dbReference>
<keyword evidence="20" id="KW-1185">Reference proteome</keyword>
<feature type="active site" description="Glycyl thioester intermediate" evidence="12 15">
    <location>
        <position position="207"/>
    </location>
</feature>
<dbReference type="Gene3D" id="1.10.10.520">
    <property type="entry name" value="Ubiquitin activating enzymes (Uba3). Chain: B, domain 2"/>
    <property type="match status" value="1"/>
</dbReference>
<proteinExistence type="inferred from homology"/>
<dbReference type="STRING" id="1806994.A0A507CE19"/>
<feature type="domain" description="Ubiquitin-activating enzyme SCCH" evidence="18">
    <location>
        <begin position="349"/>
        <end position="404"/>
    </location>
</feature>
<keyword evidence="7 11" id="KW-0833">Ubl conjugation pathway</keyword>
<feature type="compositionally biased region" description="Basic and acidic residues" evidence="16">
    <location>
        <begin position="594"/>
        <end position="617"/>
    </location>
</feature>
<dbReference type="FunFam" id="3.50.50.80:FF:000002">
    <property type="entry name" value="SUMO-activating enzyme subunit 2"/>
    <property type="match status" value="1"/>
</dbReference>
<keyword evidence="6 11" id="KW-0547">Nucleotide-binding</keyword>
<feature type="region of interest" description="Disordered" evidence="16">
    <location>
        <begin position="1"/>
        <end position="27"/>
    </location>
</feature>
<dbReference type="InterPro" id="IPR035985">
    <property type="entry name" value="Ubiquitin-activating_enz"/>
</dbReference>
<dbReference type="EMBL" id="QEAO01000007">
    <property type="protein sequence ID" value="TPX35763.1"/>
    <property type="molecule type" value="Genomic_DNA"/>
</dbReference>
<dbReference type="UniPathway" id="UPA00886"/>
<feature type="binding site" evidence="14">
    <location>
        <position position="466"/>
    </location>
    <ligand>
        <name>Zn(2+)</name>
        <dbReference type="ChEBI" id="CHEBI:29105"/>
    </ligand>
</feature>
<dbReference type="PIRSF" id="PIRSF039133">
    <property type="entry name" value="SUMO_E1B"/>
    <property type="match status" value="1"/>
</dbReference>
<comment type="subunit">
    <text evidence="11">Heterodimer.</text>
</comment>
<dbReference type="AlphaFoldDB" id="A0A507CE19"/>
<evidence type="ECO:0000256" key="8">
    <source>
        <dbReference type="ARBA" id="ARBA00022833"/>
    </source>
</evidence>
<evidence type="ECO:0000313" key="20">
    <source>
        <dbReference type="Proteomes" id="UP000319731"/>
    </source>
</evidence>
<dbReference type="GO" id="GO:0016925">
    <property type="term" value="P:protein sumoylation"/>
    <property type="evidence" value="ECO:0007669"/>
    <property type="project" value="UniProtKB-UniRule"/>
</dbReference>
<dbReference type="PANTHER" id="PTHR10953:SF5">
    <property type="entry name" value="SUMO-ACTIVATING ENZYME SUBUNIT 2"/>
    <property type="match status" value="1"/>
</dbReference>
<feature type="binding site" evidence="13">
    <location>
        <begin position="151"/>
        <end position="156"/>
    </location>
    <ligand>
        <name>ATP</name>
        <dbReference type="ChEBI" id="CHEBI:30616"/>
    </ligand>
</feature>
<evidence type="ECO:0000256" key="6">
    <source>
        <dbReference type="ARBA" id="ARBA00022741"/>
    </source>
</evidence>
<evidence type="ECO:0000256" key="1">
    <source>
        <dbReference type="ARBA" id="ARBA00004123"/>
    </source>
</evidence>
<dbReference type="InterPro" id="IPR042449">
    <property type="entry name" value="Ub-E1_IAD_1"/>
</dbReference>
<dbReference type="PROSITE" id="PS00865">
    <property type="entry name" value="UBIQUITIN_ACTIVAT_2"/>
    <property type="match status" value="1"/>
</dbReference>
<dbReference type="FunFam" id="3.40.50.720:FF:000618">
    <property type="entry name" value="SUMO-activating enzyme subunit 2"/>
    <property type="match status" value="1"/>
</dbReference>
<evidence type="ECO:0000256" key="5">
    <source>
        <dbReference type="ARBA" id="ARBA00022723"/>
    </source>
</evidence>
<dbReference type="GO" id="GO:0046872">
    <property type="term" value="F:metal ion binding"/>
    <property type="evidence" value="ECO:0007669"/>
    <property type="project" value="UniProtKB-KW"/>
</dbReference>
<evidence type="ECO:0000313" key="19">
    <source>
        <dbReference type="EMBL" id="TPX35763.1"/>
    </source>
</evidence>
<dbReference type="GO" id="GO:0005524">
    <property type="term" value="F:ATP binding"/>
    <property type="evidence" value="ECO:0007669"/>
    <property type="project" value="UniProtKB-UniRule"/>
</dbReference>
<dbReference type="GO" id="GO:0016740">
    <property type="term" value="F:transferase activity"/>
    <property type="evidence" value="ECO:0007669"/>
    <property type="project" value="UniProtKB-KW"/>
</dbReference>
<evidence type="ECO:0000256" key="10">
    <source>
        <dbReference type="ARBA" id="ARBA00023242"/>
    </source>
</evidence>
<feature type="binding site" evidence="13">
    <location>
        <position position="106"/>
    </location>
    <ligand>
        <name>ATP</name>
        <dbReference type="ChEBI" id="CHEBI:30616"/>
    </ligand>
</feature>
<dbReference type="InterPro" id="IPR030661">
    <property type="entry name" value="Uba2"/>
</dbReference>
<dbReference type="InterPro" id="IPR000594">
    <property type="entry name" value="ThiF_NAD_FAD-bd"/>
</dbReference>
<evidence type="ECO:0000256" key="16">
    <source>
        <dbReference type="SAM" id="MobiDB-lite"/>
    </source>
</evidence>
<dbReference type="GO" id="GO:0031510">
    <property type="term" value="C:SUMO activating enzyme complex"/>
    <property type="evidence" value="ECO:0007669"/>
    <property type="project" value="UniProtKB-UniRule"/>
</dbReference>
<protein>
    <recommendedName>
        <fullName evidence="11">Ubiquitin-activating enzyme E1-like</fullName>
    </recommendedName>
</protein>
<dbReference type="Pfam" id="PF00899">
    <property type="entry name" value="ThiF"/>
    <property type="match status" value="1"/>
</dbReference>
<gene>
    <name evidence="19" type="ORF">SmJEL517_g02005</name>
</gene>
<evidence type="ECO:0000256" key="3">
    <source>
        <dbReference type="ARBA" id="ARBA00005673"/>
    </source>
</evidence>
<comment type="subcellular location">
    <subcellularLocation>
        <location evidence="1">Nucleus</location>
    </subcellularLocation>
</comment>
<feature type="binding site" evidence="14">
    <location>
        <position position="469"/>
    </location>
    <ligand>
        <name>Zn(2+)</name>
        <dbReference type="ChEBI" id="CHEBI:29105"/>
    </ligand>
</feature>
<feature type="binding site" evidence="13">
    <location>
        <begin position="58"/>
        <end position="63"/>
    </location>
    <ligand>
        <name>ATP</name>
        <dbReference type="ChEBI" id="CHEBI:30616"/>
    </ligand>
</feature>
<dbReference type="OrthoDB" id="10255449at2759"/>
<dbReference type="SUPFAM" id="SSF69572">
    <property type="entry name" value="Activating enzymes of the ubiquitin-like proteins"/>
    <property type="match status" value="1"/>
</dbReference>
<dbReference type="GO" id="GO:0019948">
    <property type="term" value="F:SUMO activating enzyme activity"/>
    <property type="evidence" value="ECO:0007669"/>
    <property type="project" value="UniProtKB-UniRule"/>
</dbReference>
<dbReference type="Proteomes" id="UP000319731">
    <property type="component" value="Unassembled WGS sequence"/>
</dbReference>
<evidence type="ECO:0000256" key="9">
    <source>
        <dbReference type="ARBA" id="ARBA00022840"/>
    </source>
</evidence>
<feature type="binding site" evidence="14">
    <location>
        <position position="195"/>
    </location>
    <ligand>
        <name>Zn(2+)</name>
        <dbReference type="ChEBI" id="CHEBI:29105"/>
    </ligand>
</feature>
<name>A0A507CE19_9FUNG</name>
<feature type="binding site" evidence="13">
    <location>
        <begin position="90"/>
        <end position="93"/>
    </location>
    <ligand>
        <name>ATP</name>
        <dbReference type="ChEBI" id="CHEBI:30616"/>
    </ligand>
</feature>
<feature type="binding site" evidence="13">
    <location>
        <position position="82"/>
    </location>
    <ligand>
        <name>ATP</name>
        <dbReference type="ChEBI" id="CHEBI:30616"/>
    </ligand>
</feature>
<organism evidence="19 20">
    <name type="scientific">Synchytrium microbalum</name>
    <dbReference type="NCBI Taxonomy" id="1806994"/>
    <lineage>
        <taxon>Eukaryota</taxon>
        <taxon>Fungi</taxon>
        <taxon>Fungi incertae sedis</taxon>
        <taxon>Chytridiomycota</taxon>
        <taxon>Chytridiomycota incertae sedis</taxon>
        <taxon>Chytridiomycetes</taxon>
        <taxon>Synchytriales</taxon>
        <taxon>Synchytriaceae</taxon>
        <taxon>Synchytrium</taxon>
    </lineage>
</organism>
<feature type="binding site" evidence="14">
    <location>
        <position position="192"/>
    </location>
    <ligand>
        <name>Zn(2+)</name>
        <dbReference type="ChEBI" id="CHEBI:29105"/>
    </ligand>
</feature>
<dbReference type="GeneID" id="42003230"/>
<comment type="pathway">
    <text evidence="2 11">Protein modification; protein sumoylation.</text>
</comment>
<accession>A0A507CE19</accession>
<feature type="region of interest" description="Disordered" evidence="16">
    <location>
        <begin position="573"/>
        <end position="628"/>
    </location>
</feature>
<dbReference type="PANTHER" id="PTHR10953">
    <property type="entry name" value="UBIQUITIN-ACTIVATING ENZYME E1"/>
    <property type="match status" value="1"/>
</dbReference>
<comment type="caution">
    <text evidence="19">The sequence shown here is derived from an EMBL/GenBank/DDBJ whole genome shotgun (WGS) entry which is preliminary data.</text>
</comment>
<evidence type="ECO:0000256" key="15">
    <source>
        <dbReference type="PROSITE-ProRule" id="PRU10132"/>
    </source>
</evidence>
<dbReference type="InterPro" id="IPR023318">
    <property type="entry name" value="Ub_act_enz_dom_a_sf"/>
</dbReference>
<dbReference type="GO" id="GO:0005737">
    <property type="term" value="C:cytoplasm"/>
    <property type="evidence" value="ECO:0007669"/>
    <property type="project" value="TreeGrafter"/>
</dbReference>
<dbReference type="InterPro" id="IPR019572">
    <property type="entry name" value="UBA_E1_SCCH"/>
</dbReference>
<evidence type="ECO:0000256" key="4">
    <source>
        <dbReference type="ARBA" id="ARBA00022679"/>
    </source>
</evidence>
<evidence type="ECO:0000256" key="14">
    <source>
        <dbReference type="PIRSR" id="PIRSR039133-3"/>
    </source>
</evidence>
<dbReference type="InterPro" id="IPR045886">
    <property type="entry name" value="ThiF/MoeB/HesA"/>
</dbReference>
<keyword evidence="9 11" id="KW-0067">ATP-binding</keyword>
<evidence type="ECO:0000259" key="18">
    <source>
        <dbReference type="Pfam" id="PF10585"/>
    </source>
</evidence>
<dbReference type="InterPro" id="IPR033127">
    <property type="entry name" value="UBQ-activ_enz_E1_Cys_AS"/>
</dbReference>
<reference evidence="19 20" key="1">
    <citation type="journal article" date="2019" name="Sci. Rep.">
        <title>Comparative genomics of chytrid fungi reveal insights into the obligate biotrophic and pathogenic lifestyle of Synchytrium endobioticum.</title>
        <authorList>
            <person name="van de Vossenberg B.T.L.H."/>
            <person name="Warris S."/>
            <person name="Nguyen H.D.T."/>
            <person name="van Gent-Pelzer M.P.E."/>
            <person name="Joly D.L."/>
            <person name="van de Geest H.C."/>
            <person name="Bonants P.J.M."/>
            <person name="Smith D.S."/>
            <person name="Levesque C.A."/>
            <person name="van der Lee T.A.J."/>
        </authorList>
    </citation>
    <scope>NUCLEOTIDE SEQUENCE [LARGE SCALE GENOMIC DNA]</scope>
    <source>
        <strain evidence="19 20">JEL517</strain>
    </source>
</reference>
<evidence type="ECO:0000256" key="12">
    <source>
        <dbReference type="PIRSR" id="PIRSR039133-1"/>
    </source>
</evidence>
<evidence type="ECO:0000256" key="13">
    <source>
        <dbReference type="PIRSR" id="PIRSR039133-2"/>
    </source>
</evidence>
<evidence type="ECO:0000256" key="7">
    <source>
        <dbReference type="ARBA" id="ARBA00022786"/>
    </source>
</evidence>
<keyword evidence="8 11" id="KW-0862">Zinc</keyword>
<dbReference type="RefSeq" id="XP_031026195.1">
    <property type="nucleotide sequence ID" value="XM_031167933.1"/>
</dbReference>
<keyword evidence="5 11" id="KW-0479">Metal-binding</keyword>
<feature type="domain" description="THIF-type NAD/FAD binding fold" evidence="17">
    <location>
        <begin position="40"/>
        <end position="468"/>
    </location>
</feature>
<dbReference type="Gene3D" id="3.50.50.80">
    <property type="entry name" value="Ubiquitin-activating enzyme E1, inactive adenylation domain, subdomain 1"/>
    <property type="match status" value="1"/>
</dbReference>
<evidence type="ECO:0000256" key="11">
    <source>
        <dbReference type="PIRNR" id="PIRNR039133"/>
    </source>
</evidence>
<evidence type="ECO:0000256" key="2">
    <source>
        <dbReference type="ARBA" id="ARBA00004718"/>
    </source>
</evidence>
<keyword evidence="10" id="KW-0539">Nucleus</keyword>
<sequence length="641" mass="70487">MLSALTNDQDDTYQPLSPNNTDKNNINSMSHHRLAHLEAALGSSTLTKISSARVLMVGAGGIGCELLKNLVLSGFGDIEIVDLDTIDLSNLNRQFLFQKHHISKSKAQVARESALKFNPSVTIKAHHANIMDAQFDIKWFKSFDIVMNALDNKAARSYVNMMCLASNRILIESGTAGYLGQVTVHKKGVTECWDCEAKPVQKTFPVCTIRSTPSAPIHCIVWGKSYLFTQLFGREEMEDSIDSKEDAENSKEIETLKKEASALKRLKASAGSPEYAESVFKKVFTQDIERLISMDDMWKSRKPPTPLKFEEIVASSGEMDVRDAAPRAGLERDQNVWSLVENVAVFMQSLDKLATRCIEDQKADPEATIAFDKDDDDALDFVTAICNLRAIIYGIEPQSRFKVKELAGNIIPAIATTNAIIAGAIVLKAFQVLSAGNISACKYTFLTYAKETYIAPNALPKPNPECTVCSTTYHILKLDPSKITLGFLLQDIISADKPGLGMAGKGEISIQENGRLLYDVDFDDNVDTSLEGLGIKGGKLVSVVCDGEDEEGEYQISVSLMVDATLQSNFEVQGNRDYNKRRKPIPALTQPDEASLKRKAEEDKAADTKGKKPKVDDGAASNQVTETEVIYVDDDDTIVLD</sequence>
<dbReference type="FunFam" id="1.10.10.520:FF:000011">
    <property type="entry name" value="Ubiquitin-activating enzyme E1-like"/>
    <property type="match status" value="1"/>
</dbReference>
<evidence type="ECO:0000259" key="17">
    <source>
        <dbReference type="Pfam" id="PF00899"/>
    </source>
</evidence>
<dbReference type="Pfam" id="PF10585">
    <property type="entry name" value="UBA_E1_SCCH"/>
    <property type="match status" value="1"/>
</dbReference>
<comment type="similarity">
    <text evidence="3 11">Belongs to the ubiquitin-activating E1 family.</text>
</comment>
<keyword evidence="4" id="KW-0808">Transferase</keyword>